<feature type="region of interest" description="Disordered" evidence="1">
    <location>
        <begin position="262"/>
        <end position="282"/>
    </location>
</feature>
<feature type="transmembrane region" description="Helical" evidence="2">
    <location>
        <begin position="231"/>
        <end position="252"/>
    </location>
</feature>
<accession>A0A8H6S2U1</accession>
<dbReference type="Pfam" id="PF20152">
    <property type="entry name" value="DUF6534"/>
    <property type="match status" value="1"/>
</dbReference>
<reference evidence="4" key="1">
    <citation type="submission" date="2020-05" db="EMBL/GenBank/DDBJ databases">
        <title>Mycena genomes resolve the evolution of fungal bioluminescence.</title>
        <authorList>
            <person name="Tsai I.J."/>
        </authorList>
    </citation>
    <scope>NUCLEOTIDE SEQUENCE</scope>
    <source>
        <strain evidence="4">171206Taipei</strain>
    </source>
</reference>
<dbReference type="Proteomes" id="UP000636479">
    <property type="component" value="Unassembled WGS sequence"/>
</dbReference>
<feature type="transmembrane region" description="Helical" evidence="2">
    <location>
        <begin position="122"/>
        <end position="148"/>
    </location>
</feature>
<feature type="transmembrane region" description="Helical" evidence="2">
    <location>
        <begin position="202"/>
        <end position="225"/>
    </location>
</feature>
<evidence type="ECO:0000256" key="1">
    <source>
        <dbReference type="SAM" id="MobiDB-lite"/>
    </source>
</evidence>
<dbReference type="OrthoDB" id="3203775at2759"/>
<evidence type="ECO:0000256" key="2">
    <source>
        <dbReference type="SAM" id="Phobius"/>
    </source>
</evidence>
<dbReference type="InterPro" id="IPR045339">
    <property type="entry name" value="DUF6534"/>
</dbReference>
<name>A0A8H6S2U1_9AGAR</name>
<dbReference type="RefSeq" id="XP_037213853.1">
    <property type="nucleotide sequence ID" value="XM_037369857.1"/>
</dbReference>
<evidence type="ECO:0000313" key="4">
    <source>
        <dbReference type="EMBL" id="KAF7290275.1"/>
    </source>
</evidence>
<feature type="transmembrane region" description="Helical" evidence="2">
    <location>
        <begin position="6"/>
        <end position="31"/>
    </location>
</feature>
<organism evidence="4 5">
    <name type="scientific">Mycena indigotica</name>
    <dbReference type="NCBI Taxonomy" id="2126181"/>
    <lineage>
        <taxon>Eukaryota</taxon>
        <taxon>Fungi</taxon>
        <taxon>Dikarya</taxon>
        <taxon>Basidiomycota</taxon>
        <taxon>Agaricomycotina</taxon>
        <taxon>Agaricomycetes</taxon>
        <taxon>Agaricomycetidae</taxon>
        <taxon>Agaricales</taxon>
        <taxon>Marasmiineae</taxon>
        <taxon>Mycenaceae</taxon>
        <taxon>Mycena</taxon>
    </lineage>
</organism>
<feature type="transmembrane region" description="Helical" evidence="2">
    <location>
        <begin position="52"/>
        <end position="76"/>
    </location>
</feature>
<protein>
    <recommendedName>
        <fullName evidence="3">DUF6534 domain-containing protein</fullName>
    </recommendedName>
</protein>
<evidence type="ECO:0000259" key="3">
    <source>
        <dbReference type="Pfam" id="PF20152"/>
    </source>
</evidence>
<gene>
    <name evidence="4" type="ORF">MIND_01341300</name>
</gene>
<dbReference type="EMBL" id="JACAZF010000015">
    <property type="protein sequence ID" value="KAF7290275.1"/>
    <property type="molecule type" value="Genomic_DNA"/>
</dbReference>
<dbReference type="PANTHER" id="PTHR40465:SF1">
    <property type="entry name" value="DUF6534 DOMAIN-CONTAINING PROTEIN"/>
    <property type="match status" value="1"/>
</dbReference>
<dbReference type="AlphaFoldDB" id="A0A8H6S2U1"/>
<feature type="transmembrane region" description="Helical" evidence="2">
    <location>
        <begin position="163"/>
        <end position="182"/>
    </location>
</feature>
<keyword evidence="5" id="KW-1185">Reference proteome</keyword>
<sequence length="342" mass="37246">MSLSALQGLFAPALIGTWVNAMAYMLELVLAWRYYTSRHLYSPGANTTLVRWIVSVQLGVDTLGTMVNAAAVYLVLVRHWGELPYLANNTWAGAAYCITTGISGYLEQLYLIWRYGILSKNYLVCIVLALSATASVGGAIGLGALTFLHPAVTERQRIVPVSLVWFITATVADIAIACALVFQLRKYKSAFKQTRHVVRQLILAAAQTGSITALVTTLTLIAFAAWPQTAITLAFGFFLGRVYGCTLLYNVVSRRVGGMGDSTDMDEERVSGSRQATSGGRDRMERATVLETLGGIHVHQIVQVTKDADIDIRRLTPDADDIVYADSIIMQDHKAPAIGRGL</sequence>
<keyword evidence="2" id="KW-0472">Membrane</keyword>
<dbReference type="GeneID" id="59352373"/>
<evidence type="ECO:0000313" key="5">
    <source>
        <dbReference type="Proteomes" id="UP000636479"/>
    </source>
</evidence>
<comment type="caution">
    <text evidence="4">The sequence shown here is derived from an EMBL/GenBank/DDBJ whole genome shotgun (WGS) entry which is preliminary data.</text>
</comment>
<feature type="transmembrane region" description="Helical" evidence="2">
    <location>
        <begin position="91"/>
        <end position="110"/>
    </location>
</feature>
<proteinExistence type="predicted"/>
<keyword evidence="2" id="KW-1133">Transmembrane helix</keyword>
<feature type="domain" description="DUF6534" evidence="3">
    <location>
        <begin position="169"/>
        <end position="255"/>
    </location>
</feature>
<dbReference type="PANTHER" id="PTHR40465">
    <property type="entry name" value="CHROMOSOME 1, WHOLE GENOME SHOTGUN SEQUENCE"/>
    <property type="match status" value="1"/>
</dbReference>
<keyword evidence="2" id="KW-0812">Transmembrane</keyword>